<reference evidence="3" key="1">
    <citation type="submission" date="2023-06" db="EMBL/GenBank/DDBJ databases">
        <title>Black Yeasts Isolated from many extreme environments.</title>
        <authorList>
            <person name="Coleine C."/>
            <person name="Stajich J.E."/>
            <person name="Selbmann L."/>
        </authorList>
    </citation>
    <scope>NUCLEOTIDE SEQUENCE</scope>
    <source>
        <strain evidence="3">CCFEE 5200</strain>
    </source>
</reference>
<accession>A0AAN6KFV9</accession>
<feature type="compositionally biased region" description="Basic and acidic residues" evidence="1">
    <location>
        <begin position="101"/>
        <end position="134"/>
    </location>
</feature>
<sequence>MSALALTIVTATHRSRITGVSPARATEMRHSYPKYRNTPLEYRHDGEAVAAMLLVWLGWVCVAASCVLLFISSNNTERASRPRSPRVGGDENAHRRPNCSAHDDPEAAMSDQEKSMQKRESTDKMPEQASEQDRVPSVTAPAAEH</sequence>
<keyword evidence="2" id="KW-1133">Transmembrane helix</keyword>
<gene>
    <name evidence="3" type="ORF">LTR91_012413</name>
</gene>
<organism evidence="3 4">
    <name type="scientific">Friedmanniomyces endolithicus</name>
    <dbReference type="NCBI Taxonomy" id="329885"/>
    <lineage>
        <taxon>Eukaryota</taxon>
        <taxon>Fungi</taxon>
        <taxon>Dikarya</taxon>
        <taxon>Ascomycota</taxon>
        <taxon>Pezizomycotina</taxon>
        <taxon>Dothideomycetes</taxon>
        <taxon>Dothideomycetidae</taxon>
        <taxon>Mycosphaerellales</taxon>
        <taxon>Teratosphaeriaceae</taxon>
        <taxon>Friedmanniomyces</taxon>
    </lineage>
</organism>
<dbReference type="EMBL" id="JAUJLE010000119">
    <property type="protein sequence ID" value="KAK0980093.1"/>
    <property type="molecule type" value="Genomic_DNA"/>
</dbReference>
<feature type="transmembrane region" description="Helical" evidence="2">
    <location>
        <begin position="49"/>
        <end position="71"/>
    </location>
</feature>
<feature type="region of interest" description="Disordered" evidence="1">
    <location>
        <begin position="75"/>
        <end position="145"/>
    </location>
</feature>
<evidence type="ECO:0000256" key="2">
    <source>
        <dbReference type="SAM" id="Phobius"/>
    </source>
</evidence>
<protein>
    <submittedName>
        <fullName evidence="3">Uncharacterized protein</fullName>
    </submittedName>
</protein>
<evidence type="ECO:0000313" key="3">
    <source>
        <dbReference type="EMBL" id="KAK0980093.1"/>
    </source>
</evidence>
<name>A0AAN6KFV9_9PEZI</name>
<dbReference type="Proteomes" id="UP001175353">
    <property type="component" value="Unassembled WGS sequence"/>
</dbReference>
<comment type="caution">
    <text evidence="3">The sequence shown here is derived from an EMBL/GenBank/DDBJ whole genome shotgun (WGS) entry which is preliminary data.</text>
</comment>
<evidence type="ECO:0000256" key="1">
    <source>
        <dbReference type="SAM" id="MobiDB-lite"/>
    </source>
</evidence>
<keyword evidence="2" id="KW-0812">Transmembrane</keyword>
<proteinExistence type="predicted"/>
<keyword evidence="2" id="KW-0472">Membrane</keyword>
<dbReference type="AlphaFoldDB" id="A0AAN6KFV9"/>
<evidence type="ECO:0000313" key="4">
    <source>
        <dbReference type="Proteomes" id="UP001175353"/>
    </source>
</evidence>
<keyword evidence="4" id="KW-1185">Reference proteome</keyword>